<sequence length="218" mass="25360">MPYQILWYWLFSTAISGVELNLKFNIINIGIRYLALTIRNLNYTLNFFLYSLTSIVFLKEAFAIARCNYFLNQRFIQGNPVFSGLRRFFTLPDEQREHQQTHGLINQGNPENELNPNYQTFSKQIKAQRAPIENSNTSHPMNGHCNSYTTKGDVAINLKQLNIKPKQKRIKWNLKPMKQALSSHHLHIPYDDDELHTQVSSNGTSTTNLNESNQRNQE</sequence>
<feature type="transmembrane region" description="Helical" evidence="2">
    <location>
        <begin position="43"/>
        <end position="65"/>
    </location>
</feature>
<proteinExistence type="predicted"/>
<evidence type="ECO:0000313" key="4">
    <source>
        <dbReference type="Proteomes" id="UP000663852"/>
    </source>
</evidence>
<keyword evidence="2" id="KW-1133">Transmembrane helix</keyword>
<dbReference type="Proteomes" id="UP000663852">
    <property type="component" value="Unassembled WGS sequence"/>
</dbReference>
<accession>A0A815EDA1</accession>
<dbReference type="EMBL" id="CAJNOJ010000228">
    <property type="protein sequence ID" value="CAF1313441.1"/>
    <property type="molecule type" value="Genomic_DNA"/>
</dbReference>
<evidence type="ECO:0000256" key="2">
    <source>
        <dbReference type="SAM" id="Phobius"/>
    </source>
</evidence>
<reference evidence="3" key="1">
    <citation type="submission" date="2021-02" db="EMBL/GenBank/DDBJ databases">
        <authorList>
            <person name="Nowell W R."/>
        </authorList>
    </citation>
    <scope>NUCLEOTIDE SEQUENCE</scope>
</reference>
<protein>
    <submittedName>
        <fullName evidence="3">Uncharacterized protein</fullName>
    </submittedName>
</protein>
<evidence type="ECO:0000256" key="1">
    <source>
        <dbReference type="SAM" id="MobiDB-lite"/>
    </source>
</evidence>
<evidence type="ECO:0000313" key="3">
    <source>
        <dbReference type="EMBL" id="CAF1313441.1"/>
    </source>
</evidence>
<gene>
    <name evidence="3" type="ORF">EDS130_LOCUS31271</name>
</gene>
<organism evidence="3 4">
    <name type="scientific">Adineta ricciae</name>
    <name type="common">Rotifer</name>
    <dbReference type="NCBI Taxonomy" id="249248"/>
    <lineage>
        <taxon>Eukaryota</taxon>
        <taxon>Metazoa</taxon>
        <taxon>Spiralia</taxon>
        <taxon>Gnathifera</taxon>
        <taxon>Rotifera</taxon>
        <taxon>Eurotatoria</taxon>
        <taxon>Bdelloidea</taxon>
        <taxon>Adinetida</taxon>
        <taxon>Adinetidae</taxon>
        <taxon>Adineta</taxon>
    </lineage>
</organism>
<feature type="transmembrane region" description="Helical" evidence="2">
    <location>
        <begin position="6"/>
        <end position="22"/>
    </location>
</feature>
<name>A0A815EDA1_ADIRI</name>
<dbReference type="OrthoDB" id="9990906at2759"/>
<dbReference type="AlphaFoldDB" id="A0A815EDA1"/>
<feature type="region of interest" description="Disordered" evidence="1">
    <location>
        <begin position="195"/>
        <end position="218"/>
    </location>
</feature>
<feature type="compositionally biased region" description="Polar residues" evidence="1">
    <location>
        <begin position="197"/>
        <end position="218"/>
    </location>
</feature>
<keyword evidence="2" id="KW-0812">Transmembrane</keyword>
<keyword evidence="2" id="KW-0472">Membrane</keyword>
<comment type="caution">
    <text evidence="3">The sequence shown here is derived from an EMBL/GenBank/DDBJ whole genome shotgun (WGS) entry which is preliminary data.</text>
</comment>